<dbReference type="Pfam" id="PF03647">
    <property type="entry name" value="Tmemb_14"/>
    <property type="match status" value="1"/>
</dbReference>
<protein>
    <recommendedName>
        <fullName evidence="9">Transmembrane protein 14</fullName>
    </recommendedName>
</protein>
<evidence type="ECO:0000256" key="2">
    <source>
        <dbReference type="ARBA" id="ARBA00007590"/>
    </source>
</evidence>
<dbReference type="HOGENOM" id="CLU_096652_3_1_1"/>
<evidence type="ECO:0000256" key="4">
    <source>
        <dbReference type="ARBA" id="ARBA00022989"/>
    </source>
</evidence>
<evidence type="ECO:0000256" key="5">
    <source>
        <dbReference type="ARBA" id="ARBA00023136"/>
    </source>
</evidence>
<organism evidence="7 8">
    <name type="scientific">Cryptococcus deuterogattii Ram5</name>
    <dbReference type="NCBI Taxonomy" id="1296110"/>
    <lineage>
        <taxon>Eukaryota</taxon>
        <taxon>Fungi</taxon>
        <taxon>Dikarya</taxon>
        <taxon>Basidiomycota</taxon>
        <taxon>Agaricomycotina</taxon>
        <taxon>Tremellomycetes</taxon>
        <taxon>Tremellales</taxon>
        <taxon>Cryptococcaceae</taxon>
        <taxon>Cryptococcus</taxon>
        <taxon>Cryptococcus gattii species complex</taxon>
    </lineage>
</organism>
<evidence type="ECO:0008006" key="9">
    <source>
        <dbReference type="Google" id="ProtNLM"/>
    </source>
</evidence>
<keyword evidence="4 6" id="KW-1133">Transmembrane helix</keyword>
<dbReference type="GO" id="GO:0016020">
    <property type="term" value="C:membrane"/>
    <property type="evidence" value="ECO:0007669"/>
    <property type="project" value="UniProtKB-SubCell"/>
</dbReference>
<dbReference type="AlphaFoldDB" id="A0A0D0U4Y2"/>
<feature type="transmembrane region" description="Helical" evidence="6">
    <location>
        <begin position="20"/>
        <end position="42"/>
    </location>
</feature>
<dbReference type="EMBL" id="KN847896">
    <property type="protein sequence ID" value="KIR43263.1"/>
    <property type="molecule type" value="Genomic_DNA"/>
</dbReference>
<dbReference type="InterPro" id="IPR044890">
    <property type="entry name" value="TMEM14_sf"/>
</dbReference>
<keyword evidence="3 6" id="KW-0812">Transmembrane</keyword>
<keyword evidence="8" id="KW-1185">Reference proteome</keyword>
<proteinExistence type="inferred from homology"/>
<evidence type="ECO:0000313" key="7">
    <source>
        <dbReference type="EMBL" id="KIR43263.1"/>
    </source>
</evidence>
<sequence>MSSKPISALSGISVAGGIMAYTRYSSLPSLIASLGIGSAMMISGRRIRDGMDYGYESAAASSAALMYPTIRRFIKTRAPIPATIALLATASTAYYLVETFDGRAQKPVATPL</sequence>
<reference evidence="7 8" key="1">
    <citation type="submission" date="2015-01" db="EMBL/GenBank/DDBJ databases">
        <title>The Genome Sequence of Cryptococcus gattii Ram5.</title>
        <authorList>
            <consortium name="The Broad Institute Genomics Platform"/>
            <person name="Cuomo C."/>
            <person name="Litvintseva A."/>
            <person name="Chen Y."/>
            <person name="Heitman J."/>
            <person name="Sun S."/>
            <person name="Springer D."/>
            <person name="Dromer F."/>
            <person name="Young S."/>
            <person name="Zeng Q."/>
            <person name="Gargeya S."/>
            <person name="Abouelleil A."/>
            <person name="Alvarado L."/>
            <person name="Chapman S.B."/>
            <person name="Gainer-Dewar J."/>
            <person name="Goldberg J."/>
            <person name="Griggs A."/>
            <person name="Gujja S."/>
            <person name="Hansen M."/>
            <person name="Howarth C."/>
            <person name="Imamovic A."/>
            <person name="Larimer J."/>
            <person name="Murphy C."/>
            <person name="Naylor J."/>
            <person name="Pearson M."/>
            <person name="Priest M."/>
            <person name="Roberts A."/>
            <person name="Saif S."/>
            <person name="Shea T."/>
            <person name="Sykes S."/>
            <person name="Wortman J."/>
            <person name="Nusbaum C."/>
            <person name="Birren B."/>
        </authorList>
    </citation>
    <scope>NUCLEOTIDE SEQUENCE [LARGE SCALE GENOMIC DNA]</scope>
    <source>
        <strain evidence="7 8">Ram5</strain>
    </source>
</reference>
<comment type="subcellular location">
    <subcellularLocation>
        <location evidence="1">Membrane</location>
    </subcellularLocation>
</comment>
<evidence type="ECO:0000313" key="8">
    <source>
        <dbReference type="Proteomes" id="UP000053392"/>
    </source>
</evidence>
<dbReference type="Proteomes" id="UP000053392">
    <property type="component" value="Unassembled WGS sequence"/>
</dbReference>
<gene>
    <name evidence="7" type="ORF">I313_00105</name>
</gene>
<name>A0A0D0U4Y2_9TREE</name>
<feature type="transmembrane region" description="Helical" evidence="6">
    <location>
        <begin position="78"/>
        <end position="97"/>
    </location>
</feature>
<dbReference type="OrthoDB" id="5620at2759"/>
<evidence type="ECO:0000256" key="1">
    <source>
        <dbReference type="ARBA" id="ARBA00004370"/>
    </source>
</evidence>
<keyword evidence="5 6" id="KW-0472">Membrane</keyword>
<dbReference type="Gene3D" id="1.10.10.1740">
    <property type="entry name" value="Transmembrane protein 14-like"/>
    <property type="match status" value="1"/>
</dbReference>
<evidence type="ECO:0000256" key="6">
    <source>
        <dbReference type="SAM" id="Phobius"/>
    </source>
</evidence>
<evidence type="ECO:0000256" key="3">
    <source>
        <dbReference type="ARBA" id="ARBA00022692"/>
    </source>
</evidence>
<accession>A0A0D0U4Y2</accession>
<comment type="similarity">
    <text evidence="2">Belongs to the TMEM14 family.</text>
</comment>
<dbReference type="InterPro" id="IPR005349">
    <property type="entry name" value="TMEM14"/>
</dbReference>